<dbReference type="AlphaFoldDB" id="A0A0D1ZWY3"/>
<dbReference type="HOGENOM" id="CLU_025457_1_1_1"/>
<dbReference type="PANTHER" id="PTHR42470:SF2">
    <property type="match status" value="1"/>
</dbReference>
<dbReference type="Pfam" id="PF25545">
    <property type="entry name" value="DUF7924"/>
    <property type="match status" value="1"/>
</dbReference>
<organism evidence="3 4">
    <name type="scientific">Verruconis gallopava</name>
    <dbReference type="NCBI Taxonomy" id="253628"/>
    <lineage>
        <taxon>Eukaryota</taxon>
        <taxon>Fungi</taxon>
        <taxon>Dikarya</taxon>
        <taxon>Ascomycota</taxon>
        <taxon>Pezizomycotina</taxon>
        <taxon>Dothideomycetes</taxon>
        <taxon>Pleosporomycetidae</taxon>
        <taxon>Venturiales</taxon>
        <taxon>Sympoventuriaceae</taxon>
        <taxon>Verruconis</taxon>
    </lineage>
</organism>
<accession>A0A0D1ZWY3</accession>
<name>A0A0D1ZWY3_9PEZI</name>
<dbReference type="InParanoid" id="A0A0D1ZWY3"/>
<dbReference type="InterPro" id="IPR057684">
    <property type="entry name" value="DUF7924"/>
</dbReference>
<feature type="compositionally biased region" description="Polar residues" evidence="1">
    <location>
        <begin position="182"/>
        <end position="192"/>
    </location>
</feature>
<dbReference type="VEuPathDB" id="FungiDB:PV09_09701"/>
<keyword evidence="4" id="KW-1185">Reference proteome</keyword>
<dbReference type="RefSeq" id="XP_016208369.1">
    <property type="nucleotide sequence ID" value="XM_016363812.1"/>
</dbReference>
<dbReference type="PANTHER" id="PTHR42470">
    <property type="entry name" value="VAST DOMAIN-CONTAINING PROTEIN"/>
    <property type="match status" value="1"/>
</dbReference>
<dbReference type="EMBL" id="KN847658">
    <property type="protein sequence ID" value="KIV98499.1"/>
    <property type="molecule type" value="Genomic_DNA"/>
</dbReference>
<feature type="compositionally biased region" description="Low complexity" evidence="1">
    <location>
        <begin position="159"/>
        <end position="169"/>
    </location>
</feature>
<evidence type="ECO:0000259" key="2">
    <source>
        <dbReference type="Pfam" id="PF25545"/>
    </source>
</evidence>
<dbReference type="OrthoDB" id="5132737at2759"/>
<evidence type="ECO:0000313" key="4">
    <source>
        <dbReference type="Proteomes" id="UP000053259"/>
    </source>
</evidence>
<evidence type="ECO:0000256" key="1">
    <source>
        <dbReference type="SAM" id="MobiDB-lite"/>
    </source>
</evidence>
<reference evidence="3 4" key="1">
    <citation type="submission" date="2015-01" db="EMBL/GenBank/DDBJ databases">
        <title>The Genome Sequence of Ochroconis gallopava CBS43764.</title>
        <authorList>
            <consortium name="The Broad Institute Genomics Platform"/>
            <person name="Cuomo C."/>
            <person name="de Hoog S."/>
            <person name="Gorbushina A."/>
            <person name="Stielow B."/>
            <person name="Teixiera M."/>
            <person name="Abouelleil A."/>
            <person name="Chapman S.B."/>
            <person name="Priest M."/>
            <person name="Young S.K."/>
            <person name="Wortman J."/>
            <person name="Nusbaum C."/>
            <person name="Birren B."/>
        </authorList>
    </citation>
    <scope>NUCLEOTIDE SEQUENCE [LARGE SCALE GENOMIC DNA]</scope>
    <source>
        <strain evidence="3 4">CBS 43764</strain>
    </source>
</reference>
<feature type="compositionally biased region" description="Basic residues" evidence="1">
    <location>
        <begin position="193"/>
        <end position="205"/>
    </location>
</feature>
<dbReference type="Proteomes" id="UP000053259">
    <property type="component" value="Unassembled WGS sequence"/>
</dbReference>
<protein>
    <recommendedName>
        <fullName evidence="2">DUF7924 domain-containing protein</fullName>
    </recommendedName>
</protein>
<proteinExistence type="predicted"/>
<feature type="region of interest" description="Disordered" evidence="1">
    <location>
        <begin position="154"/>
        <end position="205"/>
    </location>
</feature>
<evidence type="ECO:0000313" key="3">
    <source>
        <dbReference type="EMBL" id="KIV98499.1"/>
    </source>
</evidence>
<gene>
    <name evidence="3" type="ORF">PV09_09701</name>
</gene>
<dbReference type="STRING" id="253628.A0A0D1ZWY3"/>
<feature type="domain" description="DUF7924" evidence="2">
    <location>
        <begin position="1"/>
        <end position="129"/>
    </location>
</feature>
<dbReference type="GeneID" id="27317674"/>
<sequence>MATYYIYFPFLTCEVKCGAAALDIADRQNAYSMTLAVRATIELFRLVGREMELHRKILAFSISHDHTSVRIYGHYPVVDGKDTKYYRHPIHKFDFTALDGKEKWTAYKFTRNVYEVRMPNHFKRLCSAIDQIPADLDFSVPQLSQSVGLSQDLERHSLSRSSQPASQSQEFSRQSAEVARETTPNTSFTSRGVSKRPRKRLAAEE</sequence>